<gene>
    <name evidence="2" type="ORF">FHS94_002269</name>
</gene>
<feature type="region of interest" description="Disordered" evidence="1">
    <location>
        <begin position="61"/>
        <end position="86"/>
    </location>
</feature>
<reference evidence="2 3" key="1">
    <citation type="submission" date="2020-08" db="EMBL/GenBank/DDBJ databases">
        <title>Genomic Encyclopedia of Type Strains, Phase IV (KMG-IV): sequencing the most valuable type-strain genomes for metagenomic binning, comparative biology and taxonomic classification.</title>
        <authorList>
            <person name="Goeker M."/>
        </authorList>
    </citation>
    <scope>NUCLEOTIDE SEQUENCE [LARGE SCALE GENOMIC DNA]</scope>
    <source>
        <strain evidence="2 3">DSM 100044</strain>
    </source>
</reference>
<dbReference type="Proteomes" id="UP000546200">
    <property type="component" value="Unassembled WGS sequence"/>
</dbReference>
<dbReference type="RefSeq" id="WP_184057718.1">
    <property type="nucleotide sequence ID" value="NZ_JACIJK010000006.1"/>
</dbReference>
<sequence>MGEPATKAGDNIGVATMDADRQIVLDLGSVGCDGEILEARVVYKPTDAGYAEVLAHIGGLEPGKTKSVPAWPDEPCPDRAKQTGRR</sequence>
<evidence type="ECO:0000256" key="1">
    <source>
        <dbReference type="SAM" id="MobiDB-lite"/>
    </source>
</evidence>
<keyword evidence="3" id="KW-1185">Reference proteome</keyword>
<evidence type="ECO:0000313" key="3">
    <source>
        <dbReference type="Proteomes" id="UP000546200"/>
    </source>
</evidence>
<accession>A0A7W9BEA1</accession>
<dbReference type="EMBL" id="JACIJK010000006">
    <property type="protein sequence ID" value="MBB5715423.1"/>
    <property type="molecule type" value="Genomic_DNA"/>
</dbReference>
<proteinExistence type="predicted"/>
<comment type="caution">
    <text evidence="2">The sequence shown here is derived from an EMBL/GenBank/DDBJ whole genome shotgun (WGS) entry which is preliminary data.</text>
</comment>
<organism evidence="2 3">
    <name type="scientific">Sphingomonas aerophila</name>
    <dbReference type="NCBI Taxonomy" id="1344948"/>
    <lineage>
        <taxon>Bacteria</taxon>
        <taxon>Pseudomonadati</taxon>
        <taxon>Pseudomonadota</taxon>
        <taxon>Alphaproteobacteria</taxon>
        <taxon>Sphingomonadales</taxon>
        <taxon>Sphingomonadaceae</taxon>
        <taxon>Sphingomonas</taxon>
    </lineage>
</organism>
<protein>
    <submittedName>
        <fullName evidence="2">Uncharacterized protein</fullName>
    </submittedName>
</protein>
<name>A0A7W9BEA1_9SPHN</name>
<dbReference type="AlphaFoldDB" id="A0A7W9BEA1"/>
<evidence type="ECO:0000313" key="2">
    <source>
        <dbReference type="EMBL" id="MBB5715423.1"/>
    </source>
</evidence>
<feature type="compositionally biased region" description="Basic and acidic residues" evidence="1">
    <location>
        <begin position="76"/>
        <end position="86"/>
    </location>
</feature>